<feature type="compositionally biased region" description="Polar residues" evidence="13">
    <location>
        <begin position="640"/>
        <end position="651"/>
    </location>
</feature>
<dbReference type="Gene3D" id="3.40.50.150">
    <property type="entry name" value="Vaccinia Virus protein VP39"/>
    <property type="match status" value="1"/>
</dbReference>
<evidence type="ECO:0000256" key="5">
    <source>
        <dbReference type="ARBA" id="ARBA00022679"/>
    </source>
</evidence>
<feature type="region of interest" description="Disordered" evidence="13">
    <location>
        <begin position="692"/>
        <end position="726"/>
    </location>
</feature>
<evidence type="ECO:0000313" key="16">
    <source>
        <dbReference type="RefSeq" id="XP_033343671.1"/>
    </source>
</evidence>
<dbReference type="PANTHER" id="PTHR21404">
    <property type="entry name" value="HEN1"/>
    <property type="match status" value="1"/>
</dbReference>
<feature type="region of interest" description="Disordered" evidence="13">
    <location>
        <begin position="631"/>
        <end position="652"/>
    </location>
</feature>
<evidence type="ECO:0000256" key="9">
    <source>
        <dbReference type="ARBA" id="ARBA00022884"/>
    </source>
</evidence>
<dbReference type="KEGG" id="bvk:117230386"/>
<dbReference type="GO" id="GO:0034587">
    <property type="term" value="P:piRNA processing"/>
    <property type="evidence" value="ECO:0007669"/>
    <property type="project" value="TreeGrafter"/>
</dbReference>
<dbReference type="InterPro" id="IPR026610">
    <property type="entry name" value="Hen1"/>
</dbReference>
<dbReference type="GO" id="GO:0001510">
    <property type="term" value="P:RNA methylation"/>
    <property type="evidence" value="ECO:0007669"/>
    <property type="project" value="InterPro"/>
</dbReference>
<dbReference type="InterPro" id="IPR029063">
    <property type="entry name" value="SAM-dependent_MTases_sf"/>
</dbReference>
<dbReference type="GO" id="GO:0030422">
    <property type="term" value="P:siRNA processing"/>
    <property type="evidence" value="ECO:0007669"/>
    <property type="project" value="TreeGrafter"/>
</dbReference>
<feature type="compositionally biased region" description="Acidic residues" evidence="13">
    <location>
        <begin position="1109"/>
        <end position="1124"/>
    </location>
</feature>
<keyword evidence="4" id="KW-0489">Methyltransferase</keyword>
<dbReference type="RefSeq" id="XP_033343671.1">
    <property type="nucleotide sequence ID" value="XM_033487780.1"/>
</dbReference>
<dbReference type="GeneID" id="117230386"/>
<keyword evidence="5" id="KW-0808">Transferase</keyword>
<protein>
    <recommendedName>
        <fullName evidence="3">Small RNA 2'-O-methyltransferase</fullName>
        <ecNumber evidence="11">2.1.1.386</ecNumber>
    </recommendedName>
</protein>
<evidence type="ECO:0000313" key="14">
    <source>
        <dbReference type="Proteomes" id="UP000504631"/>
    </source>
</evidence>
<proteinExistence type="inferred from homology"/>
<dbReference type="GO" id="GO:0090486">
    <property type="term" value="F:small RNA 2'-O-methyltransferase activity"/>
    <property type="evidence" value="ECO:0007669"/>
    <property type="project" value="UniProtKB-EC"/>
</dbReference>
<evidence type="ECO:0000256" key="13">
    <source>
        <dbReference type="SAM" id="MobiDB-lite"/>
    </source>
</evidence>
<keyword evidence="8" id="KW-0460">Magnesium</keyword>
<dbReference type="GO" id="GO:0003723">
    <property type="term" value="F:RNA binding"/>
    <property type="evidence" value="ECO:0007669"/>
    <property type="project" value="UniProtKB-KW"/>
</dbReference>
<evidence type="ECO:0000313" key="15">
    <source>
        <dbReference type="RefSeq" id="XP_033343661.1"/>
    </source>
</evidence>
<organism evidence="14 16">
    <name type="scientific">Bombus vosnesenskii</name>
    <dbReference type="NCBI Taxonomy" id="207650"/>
    <lineage>
        <taxon>Eukaryota</taxon>
        <taxon>Metazoa</taxon>
        <taxon>Ecdysozoa</taxon>
        <taxon>Arthropoda</taxon>
        <taxon>Hexapoda</taxon>
        <taxon>Insecta</taxon>
        <taxon>Pterygota</taxon>
        <taxon>Neoptera</taxon>
        <taxon>Endopterygota</taxon>
        <taxon>Hymenoptera</taxon>
        <taxon>Apocrita</taxon>
        <taxon>Aculeata</taxon>
        <taxon>Apoidea</taxon>
        <taxon>Anthophila</taxon>
        <taxon>Apidae</taxon>
        <taxon>Bombus</taxon>
        <taxon>Pyrobombus</taxon>
    </lineage>
</organism>
<evidence type="ECO:0000256" key="10">
    <source>
        <dbReference type="ARBA" id="ARBA00023158"/>
    </source>
</evidence>
<evidence type="ECO:0000256" key="2">
    <source>
        <dbReference type="ARBA" id="ARBA00009026"/>
    </source>
</evidence>
<sequence length="1124" mass="127909">MIIVLIHVIYFFGKFVYQNYRSKRQNTMDNDTVNMELGRNISESDRKMVDPETPQTFEENIKFFPPAYIQRYAAVADVLNSERYRGKLRKIVDFGCAELGFLTHLKNTGGIQEILCVDINRPLLEAYKSRGAPLVSEYLHRRTAPFVIEISEGCVTQNDKRLENTDAVICIELIEHLYPDTLINFPCNIFGYIRPVLVVITTPNAEFNTLFPNFSGFRHPDHKFEWTRQQFQDWAQNIILRYPNYVATYHGICKGPEGSEHLGCCTQMAVFHRIGEMEEAYSPGIENLFKVVARYEYPFQIDNRSDEEKIVDEASYYIRHLSYQDDMEEEVPLKLILKMLHTFPISMEELETILGDAGWAIEEREDGPVVLVPPPTTYSDTTVGGPLWSNDMYASEEDEWNMESEQPINYSRDGQEETDNEDWNVESSIVIPAMSPSNSMLEDNTYLYDEKDVLHSNEFETTRSAEIPDKYSEINNEGNIDSILGTDNFNKSFDDNDPLYLNESTELSDSPVTRKFKSLYITPDIQDDAISDTAQKLNCTLDLVYMSLSRASTSPEPYLLHAVKMDQQLTNDSICNQSMSDHWMLNNSLQQENISINTIADVNDEESKKSSLKYDLDGHDHLNDIYSNTLYKEDKDPDNDTNTAASTNPIDQNQMQSIQQSSNVSEHNCHLKDQLQSDNSIVYANDIVTDNQPQFTSSPKMETRASSVGKKRRSLDYKEEEENNTNSLNISQKCQFTSPGSNNSRNEVLLQSNIDTNITAMSGIKPNTIGKRYSKQDTSMYQNDMKVKSGNELIKNFDQDTLNSSDTATICPTLDDNKQTIEELPETNSLSSNNGTKSNETLQREITGPCATEKLVKEEKELPAINTNNIQSVNCDTKIQLTKNSINEKTDLKSELHNDHDLRSVVTEMFCNDAKDTRDIESTSVLKNEKQDECNVENRELKPSPETVETSSNSWSLEVIDSGYPNSASAQDMTQEYALSSVAQGHISDSEYPNIAEVLRPEIPDEIEVENGDLANNNRDGEGNNMIAAELNELEDLQPFIEVLENDIENENDIFGVENDFPIWLLGILNMANPIDVDMDMQNHRELMFPNRAAGDNARNVNMERDEGFDNSSEENSDLENNEM</sequence>
<keyword evidence="7" id="KW-0479">Metal-binding</keyword>
<evidence type="ECO:0000256" key="4">
    <source>
        <dbReference type="ARBA" id="ARBA00022603"/>
    </source>
</evidence>
<comment type="catalytic activity">
    <reaction evidence="12">
        <text>small RNA 3'-end nucleotide + S-adenosyl-L-methionine = small RNA 3'-end 2'-O-methylnucleotide + S-adenosyl-L-homocysteine + H(+)</text>
        <dbReference type="Rhea" id="RHEA:37887"/>
        <dbReference type="Rhea" id="RHEA-COMP:10415"/>
        <dbReference type="Rhea" id="RHEA-COMP:10416"/>
        <dbReference type="ChEBI" id="CHEBI:15378"/>
        <dbReference type="ChEBI" id="CHEBI:57856"/>
        <dbReference type="ChEBI" id="CHEBI:59789"/>
        <dbReference type="ChEBI" id="CHEBI:74896"/>
        <dbReference type="ChEBI" id="CHEBI:74898"/>
        <dbReference type="EC" id="2.1.1.386"/>
    </reaction>
</comment>
<evidence type="ECO:0000256" key="12">
    <source>
        <dbReference type="ARBA" id="ARBA00048418"/>
    </source>
</evidence>
<feature type="compositionally biased region" description="Polar residues" evidence="13">
    <location>
        <begin position="692"/>
        <end position="706"/>
    </location>
</feature>
<dbReference type="Proteomes" id="UP000504631">
    <property type="component" value="Unplaced"/>
</dbReference>
<dbReference type="GO" id="GO:0005634">
    <property type="term" value="C:nucleus"/>
    <property type="evidence" value="ECO:0007669"/>
    <property type="project" value="TreeGrafter"/>
</dbReference>
<evidence type="ECO:0000256" key="11">
    <source>
        <dbReference type="ARBA" id="ARBA00035025"/>
    </source>
</evidence>
<dbReference type="EC" id="2.1.1.386" evidence="11"/>
<gene>
    <name evidence="15 16" type="primary">LOC117230386</name>
</gene>
<dbReference type="GO" id="GO:0005737">
    <property type="term" value="C:cytoplasm"/>
    <property type="evidence" value="ECO:0007669"/>
    <property type="project" value="TreeGrafter"/>
</dbReference>
<dbReference type="SUPFAM" id="SSF53335">
    <property type="entry name" value="S-adenosyl-L-methionine-dependent methyltransferases"/>
    <property type="match status" value="1"/>
</dbReference>
<evidence type="ECO:0000256" key="1">
    <source>
        <dbReference type="ARBA" id="ARBA00001946"/>
    </source>
</evidence>
<dbReference type="CTD" id="36301"/>
<dbReference type="GO" id="GO:0046872">
    <property type="term" value="F:metal ion binding"/>
    <property type="evidence" value="ECO:0007669"/>
    <property type="project" value="UniProtKB-KW"/>
</dbReference>
<dbReference type="AlphaFoldDB" id="A0A6J3JTK7"/>
<dbReference type="RefSeq" id="XP_033343661.1">
    <property type="nucleotide sequence ID" value="XM_033487770.1"/>
</dbReference>
<comment type="similarity">
    <text evidence="2">Belongs to the methyltransferase superfamily. HEN1 family.</text>
</comment>
<evidence type="ECO:0000256" key="3">
    <source>
        <dbReference type="ARBA" id="ARBA00021330"/>
    </source>
</evidence>
<evidence type="ECO:0000256" key="8">
    <source>
        <dbReference type="ARBA" id="ARBA00022842"/>
    </source>
</evidence>
<comment type="cofactor">
    <cofactor evidence="1">
        <name>Mg(2+)</name>
        <dbReference type="ChEBI" id="CHEBI:18420"/>
    </cofactor>
</comment>
<feature type="region of interest" description="Disordered" evidence="13">
    <location>
        <begin position="1098"/>
        <end position="1124"/>
    </location>
</feature>
<accession>A0A6J3JTK7</accession>
<evidence type="ECO:0000256" key="6">
    <source>
        <dbReference type="ARBA" id="ARBA00022691"/>
    </source>
</evidence>
<reference evidence="15 16" key="1">
    <citation type="submission" date="2025-04" db="UniProtKB">
        <authorList>
            <consortium name="RefSeq"/>
        </authorList>
    </citation>
    <scope>IDENTIFICATION</scope>
    <source>
        <tissue evidence="15 16">Muscle</tissue>
    </source>
</reference>
<keyword evidence="9" id="KW-0694">RNA-binding</keyword>
<keyword evidence="10" id="KW-0943">RNA-mediated gene silencing</keyword>
<name>A0A6J3JTK7_9HYME</name>
<keyword evidence="14" id="KW-1185">Reference proteome</keyword>
<evidence type="ECO:0000256" key="7">
    <source>
        <dbReference type="ARBA" id="ARBA00022723"/>
    </source>
</evidence>
<dbReference type="PANTHER" id="PTHR21404:SF3">
    <property type="entry name" value="SMALL RNA 2'-O-METHYLTRANSFERASE"/>
    <property type="match status" value="1"/>
</dbReference>
<keyword evidence="6" id="KW-0949">S-adenosyl-L-methionine</keyword>